<proteinExistence type="predicted"/>
<accession>A0ABN8H198</accession>
<evidence type="ECO:0000256" key="1">
    <source>
        <dbReference type="SAM" id="SignalP"/>
    </source>
</evidence>
<sequence>MKKFAKWSIVMMIMLVIATACSSNESSKEKEVDLGKVESGTYTNEYFGISLKLPEAWIVQDAETINELNEAGKEVIAGDDEEKKKDLDIAEQKTLNLLTISKEPLGSDEANPNLFILAEKVSLLQGIKTSGDYLAALQKMLTDSQLPYTFGESSTVKIGGKEFEVIEATLDAGEIVVSQKYYSALVDGYALSLAATYFDEASKAEMDKIIADIKIK</sequence>
<feature type="signal peptide" evidence="1">
    <location>
        <begin position="1"/>
        <end position="22"/>
    </location>
</feature>
<dbReference type="PROSITE" id="PS51257">
    <property type="entry name" value="PROKAR_LIPOPROTEIN"/>
    <property type="match status" value="1"/>
</dbReference>
<dbReference type="Proteomes" id="UP000838686">
    <property type="component" value="Unassembled WGS sequence"/>
</dbReference>
<reference evidence="2" key="1">
    <citation type="submission" date="2022-01" db="EMBL/GenBank/DDBJ databases">
        <authorList>
            <person name="Criscuolo A."/>
        </authorList>
    </citation>
    <scope>NUCLEOTIDE SEQUENCE</scope>
    <source>
        <strain evidence="2">CIP111893</strain>
    </source>
</reference>
<evidence type="ECO:0000313" key="2">
    <source>
        <dbReference type="EMBL" id="CAH1224228.1"/>
    </source>
</evidence>
<feature type="chain" id="PRO_5046845298" description="PsbP C-terminal domain-containing protein" evidence="1">
    <location>
        <begin position="23"/>
        <end position="216"/>
    </location>
</feature>
<organism evidence="2 3">
    <name type="scientific">Paenibacillus plantiphilus</name>
    <dbReference type="NCBI Taxonomy" id="2905650"/>
    <lineage>
        <taxon>Bacteria</taxon>
        <taxon>Bacillati</taxon>
        <taxon>Bacillota</taxon>
        <taxon>Bacilli</taxon>
        <taxon>Bacillales</taxon>
        <taxon>Paenibacillaceae</taxon>
        <taxon>Paenibacillus</taxon>
    </lineage>
</organism>
<name>A0ABN8H198_9BACL</name>
<keyword evidence="1" id="KW-0732">Signal</keyword>
<dbReference type="RefSeq" id="WP_236347025.1">
    <property type="nucleotide sequence ID" value="NZ_CAKMMF010000045.1"/>
</dbReference>
<protein>
    <recommendedName>
        <fullName evidence="4">PsbP C-terminal domain-containing protein</fullName>
    </recommendedName>
</protein>
<keyword evidence="3" id="KW-1185">Reference proteome</keyword>
<gene>
    <name evidence="2" type="ORF">PAECIP111893_05103</name>
</gene>
<dbReference type="EMBL" id="CAKMMF010000045">
    <property type="protein sequence ID" value="CAH1224228.1"/>
    <property type="molecule type" value="Genomic_DNA"/>
</dbReference>
<evidence type="ECO:0000313" key="3">
    <source>
        <dbReference type="Proteomes" id="UP000838686"/>
    </source>
</evidence>
<comment type="caution">
    <text evidence="2">The sequence shown here is derived from an EMBL/GenBank/DDBJ whole genome shotgun (WGS) entry which is preliminary data.</text>
</comment>
<evidence type="ECO:0008006" key="4">
    <source>
        <dbReference type="Google" id="ProtNLM"/>
    </source>
</evidence>